<dbReference type="AlphaFoldDB" id="A0A420DMB3"/>
<dbReference type="CDD" id="cd14659">
    <property type="entry name" value="Imelysin-like_IPPA"/>
    <property type="match status" value="1"/>
</dbReference>
<organism evidence="5 6">
    <name type="scientific">Ichthyenterobacterium magnum</name>
    <dbReference type="NCBI Taxonomy" id="1230530"/>
    <lineage>
        <taxon>Bacteria</taxon>
        <taxon>Pseudomonadati</taxon>
        <taxon>Bacteroidota</taxon>
        <taxon>Flavobacteriia</taxon>
        <taxon>Flavobacteriales</taxon>
        <taxon>Flavobacteriaceae</taxon>
        <taxon>Ichthyenterobacterium</taxon>
    </lineage>
</organism>
<dbReference type="GO" id="GO:0030313">
    <property type="term" value="C:cell envelope"/>
    <property type="evidence" value="ECO:0007669"/>
    <property type="project" value="UniProtKB-SubCell"/>
</dbReference>
<evidence type="ECO:0000259" key="4">
    <source>
        <dbReference type="Pfam" id="PF09375"/>
    </source>
</evidence>
<feature type="domain" description="Imelysin-like" evidence="4">
    <location>
        <begin position="65"/>
        <end position="349"/>
    </location>
</feature>
<dbReference type="PROSITE" id="PS51257">
    <property type="entry name" value="PROKAR_LIPOPROTEIN"/>
    <property type="match status" value="1"/>
</dbReference>
<name>A0A420DMB3_9FLAO</name>
<dbReference type="OrthoDB" id="1157219at2"/>
<evidence type="ECO:0000313" key="5">
    <source>
        <dbReference type="EMBL" id="RKE95424.1"/>
    </source>
</evidence>
<dbReference type="Pfam" id="PF09375">
    <property type="entry name" value="Peptidase_M75"/>
    <property type="match status" value="1"/>
</dbReference>
<dbReference type="InterPro" id="IPR018976">
    <property type="entry name" value="Imelysin-like"/>
</dbReference>
<comment type="subcellular location">
    <subcellularLocation>
        <location evidence="1">Cell envelope</location>
    </subcellularLocation>
</comment>
<sequence length="373" mass="42542">MNYSTKKTLSIISITLTLLVTTLMSCDKNGIPESQYEIEFYRQNQLTNIYNNEVSKLVSEFIEFASTLNEVVVEFNQQTTLDNLLVAQQKWEDALLVWKQIELYNIGPIDTSFIYYKINFWPTNTNFINTFINGTDIINNAYIESRGGSSKGLSAIEYLLFKPNNEETLNSFTIDANHQRRLEYLVALSQNLKLTAQNLETLWIDYQTEFTSAVENGLDGSQNLVINQMVALLEEIKIYKLGKPLGEDNGGVIDIDELEAYRSKTSLKIIKQNLIALKRCYTGDFAQTPFRVGFKTFMIQYGYEDLNQNILNRFEACFSKIDAISNPLVDQLNENPEVVSELNNEVTQLLVFIKVDMANVLGSTITFNDNDGD</sequence>
<keyword evidence="6" id="KW-1185">Reference proteome</keyword>
<protein>
    <submittedName>
        <fullName evidence="5">Putative lipoprotein</fullName>
    </submittedName>
</protein>
<accession>A0A420DMB3</accession>
<evidence type="ECO:0000256" key="1">
    <source>
        <dbReference type="ARBA" id="ARBA00004196"/>
    </source>
</evidence>
<keyword evidence="5" id="KW-0449">Lipoprotein</keyword>
<evidence type="ECO:0000256" key="2">
    <source>
        <dbReference type="ARBA" id="ARBA00022729"/>
    </source>
</evidence>
<dbReference type="Proteomes" id="UP000284892">
    <property type="component" value="Unassembled WGS sequence"/>
</dbReference>
<evidence type="ECO:0000256" key="3">
    <source>
        <dbReference type="SAM" id="SignalP"/>
    </source>
</evidence>
<feature type="signal peptide" evidence="3">
    <location>
        <begin position="1"/>
        <end position="25"/>
    </location>
</feature>
<gene>
    <name evidence="5" type="ORF">BXY80_1611</name>
</gene>
<keyword evidence="2 3" id="KW-0732">Signal</keyword>
<evidence type="ECO:0000313" key="6">
    <source>
        <dbReference type="Proteomes" id="UP000284892"/>
    </source>
</evidence>
<dbReference type="RefSeq" id="WP_120200737.1">
    <property type="nucleotide sequence ID" value="NZ_RAQJ01000002.1"/>
</dbReference>
<reference evidence="5 6" key="1">
    <citation type="submission" date="2018-09" db="EMBL/GenBank/DDBJ databases">
        <title>Genomic Encyclopedia of Archaeal and Bacterial Type Strains, Phase II (KMG-II): from individual species to whole genera.</title>
        <authorList>
            <person name="Goeker M."/>
        </authorList>
    </citation>
    <scope>NUCLEOTIDE SEQUENCE [LARGE SCALE GENOMIC DNA]</scope>
    <source>
        <strain evidence="5 6">DSM 26283</strain>
    </source>
</reference>
<comment type="caution">
    <text evidence="5">The sequence shown here is derived from an EMBL/GenBank/DDBJ whole genome shotgun (WGS) entry which is preliminary data.</text>
</comment>
<dbReference type="InterPro" id="IPR038352">
    <property type="entry name" value="Imelysin_sf"/>
</dbReference>
<proteinExistence type="predicted"/>
<dbReference type="Gene3D" id="1.20.1420.20">
    <property type="entry name" value="M75 peptidase, HXXE motif"/>
    <property type="match status" value="1"/>
</dbReference>
<dbReference type="EMBL" id="RAQJ01000002">
    <property type="protein sequence ID" value="RKE95424.1"/>
    <property type="molecule type" value="Genomic_DNA"/>
</dbReference>
<dbReference type="InterPro" id="IPR034984">
    <property type="entry name" value="Imelysin-like_IPPA"/>
</dbReference>
<feature type="chain" id="PRO_5019255537" evidence="3">
    <location>
        <begin position="26"/>
        <end position="373"/>
    </location>
</feature>